<proteinExistence type="predicted"/>
<keyword evidence="4" id="KW-1185">Reference proteome</keyword>
<accession>A0A166M1A8</accession>
<dbReference type="InterPro" id="IPR050863">
    <property type="entry name" value="CenT-Element_Derived"/>
</dbReference>
<reference evidence="3 4" key="1">
    <citation type="journal article" date="2016" name="Mol. Biol. Evol.">
        <title>Comparative Genomics of Early-Diverging Mushroom-Forming Fungi Provides Insights into the Origins of Lignocellulose Decay Capabilities.</title>
        <authorList>
            <person name="Nagy L.G."/>
            <person name="Riley R."/>
            <person name="Tritt A."/>
            <person name="Adam C."/>
            <person name="Daum C."/>
            <person name="Floudas D."/>
            <person name="Sun H."/>
            <person name="Yadav J.S."/>
            <person name="Pangilinan J."/>
            <person name="Larsson K.H."/>
            <person name="Matsuura K."/>
            <person name="Barry K."/>
            <person name="Labutti K."/>
            <person name="Kuo R."/>
            <person name="Ohm R.A."/>
            <person name="Bhattacharya S.S."/>
            <person name="Shirouzu T."/>
            <person name="Yoshinaga Y."/>
            <person name="Martin F.M."/>
            <person name="Grigoriev I.V."/>
            <person name="Hibbett D.S."/>
        </authorList>
    </citation>
    <scope>NUCLEOTIDE SEQUENCE [LARGE SCALE GENOMIC DNA]</scope>
    <source>
        <strain evidence="3 4">CBS 109695</strain>
    </source>
</reference>
<dbReference type="PANTHER" id="PTHR19303:SF74">
    <property type="entry name" value="POGO TRANSPOSABLE ELEMENT WITH KRAB DOMAIN"/>
    <property type="match status" value="1"/>
</dbReference>
<dbReference type="OrthoDB" id="3238847at2759"/>
<feature type="non-terminal residue" evidence="3">
    <location>
        <position position="283"/>
    </location>
</feature>
<feature type="compositionally biased region" description="Basic and acidic residues" evidence="1">
    <location>
        <begin position="55"/>
        <end position="66"/>
    </location>
</feature>
<dbReference type="EMBL" id="KV417532">
    <property type="protein sequence ID" value="KZP23537.1"/>
    <property type="molecule type" value="Genomic_DNA"/>
</dbReference>
<feature type="domain" description="DDE-1" evidence="2">
    <location>
        <begin position="78"/>
        <end position="244"/>
    </location>
</feature>
<feature type="region of interest" description="Disordered" evidence="1">
    <location>
        <begin position="45"/>
        <end position="72"/>
    </location>
</feature>
<organism evidence="3 4">
    <name type="scientific">Athelia psychrophila</name>
    <dbReference type="NCBI Taxonomy" id="1759441"/>
    <lineage>
        <taxon>Eukaryota</taxon>
        <taxon>Fungi</taxon>
        <taxon>Dikarya</taxon>
        <taxon>Basidiomycota</taxon>
        <taxon>Agaricomycotina</taxon>
        <taxon>Agaricomycetes</taxon>
        <taxon>Agaricomycetidae</taxon>
        <taxon>Atheliales</taxon>
        <taxon>Atheliaceae</taxon>
        <taxon>Athelia</taxon>
    </lineage>
</organism>
<evidence type="ECO:0000313" key="3">
    <source>
        <dbReference type="EMBL" id="KZP23537.1"/>
    </source>
</evidence>
<dbReference type="AlphaFoldDB" id="A0A166M1A8"/>
<gene>
    <name evidence="3" type="ORF">FIBSPDRAFT_737384</name>
</gene>
<dbReference type="PANTHER" id="PTHR19303">
    <property type="entry name" value="TRANSPOSON"/>
    <property type="match status" value="1"/>
</dbReference>
<dbReference type="GO" id="GO:0003677">
    <property type="term" value="F:DNA binding"/>
    <property type="evidence" value="ECO:0007669"/>
    <property type="project" value="TreeGrafter"/>
</dbReference>
<evidence type="ECO:0000256" key="1">
    <source>
        <dbReference type="SAM" id="MobiDB-lite"/>
    </source>
</evidence>
<sequence length="283" mass="31870">MSFSRPLESKRGRAVNPATNEAWFDLLGDTQQKYGLRPKTTWAADESGFQAGGGQRERVMGARKQEPQYQQRDGNRENITVIVTICGDGTALAPTVIFKGSAFQAAWKQDNPADATLGYSKKGWTDGEIGVEWIKDFDRQTKHTVEPGEYRCLLVDGHNSHYTRSFLQYARTHQILVLCYPAHTTHIYQGLDVVIFSVLKKCLSEERDRYERETGEKISKKNFLTVYGRAHLRALSSDNVKAAFRKTGVWPYDRSVVTADMMAPSKETSCEGSLPVVPETPIR</sequence>
<dbReference type="GO" id="GO:0005634">
    <property type="term" value="C:nucleus"/>
    <property type="evidence" value="ECO:0007669"/>
    <property type="project" value="TreeGrafter"/>
</dbReference>
<dbReference type="InterPro" id="IPR004875">
    <property type="entry name" value="DDE_SF_endonuclease_dom"/>
</dbReference>
<name>A0A166M1A8_9AGAM</name>
<dbReference type="Pfam" id="PF03184">
    <property type="entry name" value="DDE_1"/>
    <property type="match status" value="1"/>
</dbReference>
<dbReference type="STRING" id="436010.A0A166M1A8"/>
<protein>
    <submittedName>
        <fullName evidence="3">DDE-domain-containing protein</fullName>
    </submittedName>
</protein>
<evidence type="ECO:0000259" key="2">
    <source>
        <dbReference type="Pfam" id="PF03184"/>
    </source>
</evidence>
<evidence type="ECO:0000313" key="4">
    <source>
        <dbReference type="Proteomes" id="UP000076532"/>
    </source>
</evidence>
<dbReference type="Proteomes" id="UP000076532">
    <property type="component" value="Unassembled WGS sequence"/>
</dbReference>